<reference evidence="1" key="1">
    <citation type="submission" date="2022-07" db="EMBL/GenBank/DDBJ databases">
        <title>Complete Genome Sequence of the Radioresistant Bacterium Deinococcus aetherius ST0316, Isolated from the Air Dust collected in Lower Stratosphere above Japan.</title>
        <authorList>
            <person name="Satoh K."/>
            <person name="Hagiwara K."/>
            <person name="Katsumata K."/>
            <person name="Kubo A."/>
            <person name="Yokobori S."/>
            <person name="Yamagishi A."/>
            <person name="Oono Y."/>
            <person name="Narumi I."/>
        </authorList>
    </citation>
    <scope>NUCLEOTIDE SEQUENCE</scope>
    <source>
        <strain evidence="1">ST0316</strain>
        <plasmid evidence="1">pDAETH-2</plasmid>
    </source>
</reference>
<geneLocation type="plasmid" evidence="1 2">
    <name>pDAETH-2</name>
</geneLocation>
<organism evidence="1 2">
    <name type="scientific">Deinococcus aetherius</name>
    <dbReference type="NCBI Taxonomy" id="200252"/>
    <lineage>
        <taxon>Bacteria</taxon>
        <taxon>Thermotogati</taxon>
        <taxon>Deinococcota</taxon>
        <taxon>Deinococci</taxon>
        <taxon>Deinococcales</taxon>
        <taxon>Deinococcaceae</taxon>
        <taxon>Deinococcus</taxon>
    </lineage>
</organism>
<name>A0ABM8AKA4_9DEIO</name>
<gene>
    <name evidence="1" type="ORF">DAETH_42150</name>
</gene>
<accession>A0ABM8AKA4</accession>
<dbReference type="RefSeq" id="WP_264778112.1">
    <property type="nucleotide sequence ID" value="NZ_AP026562.1"/>
</dbReference>
<protein>
    <recommendedName>
        <fullName evidence="3">Antitoxin</fullName>
    </recommendedName>
</protein>
<keyword evidence="1" id="KW-0614">Plasmid</keyword>
<evidence type="ECO:0000313" key="1">
    <source>
        <dbReference type="EMBL" id="BDP44246.1"/>
    </source>
</evidence>
<keyword evidence="2" id="KW-1185">Reference proteome</keyword>
<proteinExistence type="predicted"/>
<evidence type="ECO:0000313" key="2">
    <source>
        <dbReference type="Proteomes" id="UP001064971"/>
    </source>
</evidence>
<dbReference type="EMBL" id="AP026562">
    <property type="protein sequence ID" value="BDP44246.1"/>
    <property type="molecule type" value="Genomic_DNA"/>
</dbReference>
<dbReference type="Proteomes" id="UP001064971">
    <property type="component" value="Plasmid pDAETH-2"/>
</dbReference>
<evidence type="ECO:0008006" key="3">
    <source>
        <dbReference type="Google" id="ProtNLM"/>
    </source>
</evidence>
<sequence length="90" mass="10082">MRNVGIKELKDQASSIVNEGEAVIIERYGRPVGMYVPLGDTARGDKLRVYQLAQNVQRLLGEIAERNDMTTDALADEIERLAREDDGHAR</sequence>